<dbReference type="AlphaFoldDB" id="X1AJE6"/>
<accession>X1AJE6</accession>
<reference evidence="1" key="1">
    <citation type="journal article" date="2014" name="Front. Microbiol.">
        <title>High frequency of phylogenetically diverse reductive dehalogenase-homologous genes in deep subseafloor sedimentary metagenomes.</title>
        <authorList>
            <person name="Kawai M."/>
            <person name="Futagami T."/>
            <person name="Toyoda A."/>
            <person name="Takaki Y."/>
            <person name="Nishi S."/>
            <person name="Hori S."/>
            <person name="Arai W."/>
            <person name="Tsubouchi T."/>
            <person name="Morono Y."/>
            <person name="Uchiyama I."/>
            <person name="Ito T."/>
            <person name="Fujiyama A."/>
            <person name="Inagaki F."/>
            <person name="Takami H."/>
        </authorList>
    </citation>
    <scope>NUCLEOTIDE SEQUENCE</scope>
    <source>
        <strain evidence="1">Expedition CK06-06</strain>
    </source>
</reference>
<comment type="caution">
    <text evidence="1">The sequence shown here is derived from an EMBL/GenBank/DDBJ whole genome shotgun (WGS) entry which is preliminary data.</text>
</comment>
<feature type="non-terminal residue" evidence="1">
    <location>
        <position position="56"/>
    </location>
</feature>
<organism evidence="1">
    <name type="scientific">marine sediment metagenome</name>
    <dbReference type="NCBI Taxonomy" id="412755"/>
    <lineage>
        <taxon>unclassified sequences</taxon>
        <taxon>metagenomes</taxon>
        <taxon>ecological metagenomes</taxon>
    </lineage>
</organism>
<sequence length="56" mass="6719">MEDIKKQINYKKEWIKKDLKNSMPLLTDPNQKLLFLDQQLKELYSIGLIDKDINIL</sequence>
<gene>
    <name evidence="1" type="ORF">S01H4_29705</name>
</gene>
<evidence type="ECO:0000313" key="1">
    <source>
        <dbReference type="EMBL" id="GAG82359.1"/>
    </source>
</evidence>
<dbReference type="EMBL" id="BART01015274">
    <property type="protein sequence ID" value="GAG82359.1"/>
    <property type="molecule type" value="Genomic_DNA"/>
</dbReference>
<proteinExistence type="predicted"/>
<protein>
    <submittedName>
        <fullName evidence="1">Uncharacterized protein</fullName>
    </submittedName>
</protein>
<name>X1AJE6_9ZZZZ</name>